<name>A0A0C9UHV1_SPHS4</name>
<accession>A0A0C9UHV1</accession>
<keyword evidence="1" id="KW-1133">Transmembrane helix</keyword>
<feature type="transmembrane region" description="Helical" evidence="1">
    <location>
        <begin position="305"/>
        <end position="322"/>
    </location>
</feature>
<dbReference type="OrthoDB" id="2634527at2759"/>
<feature type="transmembrane region" description="Helical" evidence="1">
    <location>
        <begin position="384"/>
        <end position="417"/>
    </location>
</feature>
<feature type="transmembrane region" description="Helical" evidence="1">
    <location>
        <begin position="250"/>
        <end position="267"/>
    </location>
</feature>
<sequence length="462" mass="51668">MAQGLTNAYVSIGSPRTRSNITIPKDTRMIPLAIELNVNHRANFQWIACTHPEGSLYFLAESSQCLKIFTDEDVTNPTTRGLIEKAIDKLLRLAQRESISVVGTEIVLELKGKNQIGYYFVQSSSRSIFWLEDFDISEVVLLSLDGVTSLPQARTASLLRHNFGWFIIDFVLSLNTHLDGSRYHCGCFPDSNRVFALGNFMVELEYYVVYALGAILMRTFVTSKFLDFHGRVGARLSADQSVYMQEIRTLSGGFILLLFVMLSKVFFNAPAQYLSRFKEIMRDDQVSRVYLQIFIDRLNSDWKDVVLYSTVVLNANVAFLAVPGVVRGPDFNVSTTAQKCSFASLLLSICSVTVGLFLIRTDYFKLERENPKGGKFMKAINVRSLGILAASVVFGLPYTLLVWGMLFFTVAVLSSIFPDQSTIIIGCIPIAFITIWLMLEKDPTLEEDGGNSSKATSALEIV</sequence>
<evidence type="ECO:0000313" key="2">
    <source>
        <dbReference type="EMBL" id="KIJ24961.1"/>
    </source>
</evidence>
<dbReference type="HOGENOM" id="CLU_015091_2_0_1"/>
<keyword evidence="1" id="KW-0472">Membrane</keyword>
<evidence type="ECO:0000256" key="1">
    <source>
        <dbReference type="SAM" id="Phobius"/>
    </source>
</evidence>
<keyword evidence="1" id="KW-0812">Transmembrane</keyword>
<gene>
    <name evidence="2" type="ORF">M422DRAFT_274155</name>
</gene>
<dbReference type="AlphaFoldDB" id="A0A0C9UHV1"/>
<proteinExistence type="predicted"/>
<feature type="transmembrane region" description="Helical" evidence="1">
    <location>
        <begin position="342"/>
        <end position="363"/>
    </location>
</feature>
<dbReference type="EMBL" id="KN837444">
    <property type="protein sequence ID" value="KIJ24961.1"/>
    <property type="molecule type" value="Genomic_DNA"/>
</dbReference>
<evidence type="ECO:0000313" key="3">
    <source>
        <dbReference type="Proteomes" id="UP000054279"/>
    </source>
</evidence>
<protein>
    <submittedName>
        <fullName evidence="2">Uncharacterized protein</fullName>
    </submittedName>
</protein>
<dbReference type="Proteomes" id="UP000054279">
    <property type="component" value="Unassembled WGS sequence"/>
</dbReference>
<reference evidence="2 3" key="1">
    <citation type="submission" date="2014-06" db="EMBL/GenBank/DDBJ databases">
        <title>Evolutionary Origins and Diversification of the Mycorrhizal Mutualists.</title>
        <authorList>
            <consortium name="DOE Joint Genome Institute"/>
            <consortium name="Mycorrhizal Genomics Consortium"/>
            <person name="Kohler A."/>
            <person name="Kuo A."/>
            <person name="Nagy L.G."/>
            <person name="Floudas D."/>
            <person name="Copeland A."/>
            <person name="Barry K.W."/>
            <person name="Cichocki N."/>
            <person name="Veneault-Fourrey C."/>
            <person name="LaButti K."/>
            <person name="Lindquist E.A."/>
            <person name="Lipzen A."/>
            <person name="Lundell T."/>
            <person name="Morin E."/>
            <person name="Murat C."/>
            <person name="Riley R."/>
            <person name="Ohm R."/>
            <person name="Sun H."/>
            <person name="Tunlid A."/>
            <person name="Henrissat B."/>
            <person name="Grigoriev I.V."/>
            <person name="Hibbett D.S."/>
            <person name="Martin F."/>
        </authorList>
    </citation>
    <scope>NUCLEOTIDE SEQUENCE [LARGE SCALE GENOMIC DNA]</scope>
    <source>
        <strain evidence="2 3">SS14</strain>
    </source>
</reference>
<organism evidence="2 3">
    <name type="scientific">Sphaerobolus stellatus (strain SS14)</name>
    <dbReference type="NCBI Taxonomy" id="990650"/>
    <lineage>
        <taxon>Eukaryota</taxon>
        <taxon>Fungi</taxon>
        <taxon>Dikarya</taxon>
        <taxon>Basidiomycota</taxon>
        <taxon>Agaricomycotina</taxon>
        <taxon>Agaricomycetes</taxon>
        <taxon>Phallomycetidae</taxon>
        <taxon>Geastrales</taxon>
        <taxon>Sphaerobolaceae</taxon>
        <taxon>Sphaerobolus</taxon>
    </lineage>
</organism>
<feature type="transmembrane region" description="Helical" evidence="1">
    <location>
        <begin position="423"/>
        <end position="439"/>
    </location>
</feature>
<keyword evidence="3" id="KW-1185">Reference proteome</keyword>